<proteinExistence type="predicted"/>
<accession>A0A3P7R7M8</accession>
<sequence length="65" mass="7241">MQLGEAGALVYITGRQAHLSLQSDQSDLPTLQKTADEITERGGKGYSLFLSLWCLWPLSVQYNKL</sequence>
<protein>
    <submittedName>
        <fullName evidence="1">Uncharacterized protein</fullName>
    </submittedName>
</protein>
<evidence type="ECO:0000313" key="2">
    <source>
        <dbReference type="Proteomes" id="UP000271098"/>
    </source>
</evidence>
<evidence type="ECO:0000313" key="1">
    <source>
        <dbReference type="EMBL" id="VDN39832.1"/>
    </source>
</evidence>
<reference evidence="1 2" key="1">
    <citation type="submission" date="2018-11" db="EMBL/GenBank/DDBJ databases">
        <authorList>
            <consortium name="Pathogen Informatics"/>
        </authorList>
    </citation>
    <scope>NUCLEOTIDE SEQUENCE [LARGE SCALE GENOMIC DNA]</scope>
</reference>
<name>A0A3P7R7M8_9BILA</name>
<dbReference type="OrthoDB" id="1933717at2759"/>
<dbReference type="AlphaFoldDB" id="A0A3P7R7M8"/>
<dbReference type="EMBL" id="UYRT01094797">
    <property type="protein sequence ID" value="VDN39832.1"/>
    <property type="molecule type" value="Genomic_DNA"/>
</dbReference>
<gene>
    <name evidence="1" type="ORF">GPUH_LOCUS22325</name>
</gene>
<dbReference type="Proteomes" id="UP000271098">
    <property type="component" value="Unassembled WGS sequence"/>
</dbReference>
<keyword evidence="2" id="KW-1185">Reference proteome</keyword>
<organism evidence="1 2">
    <name type="scientific">Gongylonema pulchrum</name>
    <dbReference type="NCBI Taxonomy" id="637853"/>
    <lineage>
        <taxon>Eukaryota</taxon>
        <taxon>Metazoa</taxon>
        <taxon>Ecdysozoa</taxon>
        <taxon>Nematoda</taxon>
        <taxon>Chromadorea</taxon>
        <taxon>Rhabditida</taxon>
        <taxon>Spirurina</taxon>
        <taxon>Spiruromorpha</taxon>
        <taxon>Spiruroidea</taxon>
        <taxon>Gongylonematidae</taxon>
        <taxon>Gongylonema</taxon>
    </lineage>
</organism>